<dbReference type="PANTHER" id="PTHR47718:SF13">
    <property type="entry name" value="OS09G0290500 PROTEIN"/>
    <property type="match status" value="1"/>
</dbReference>
<evidence type="ECO:0000256" key="1">
    <source>
        <dbReference type="PROSITE-ProRule" id="PRU00325"/>
    </source>
</evidence>
<dbReference type="PROSITE" id="PS50966">
    <property type="entry name" value="ZF_SWIM"/>
    <property type="match status" value="1"/>
</dbReference>
<feature type="compositionally biased region" description="Basic and acidic residues" evidence="2">
    <location>
        <begin position="46"/>
        <end position="58"/>
    </location>
</feature>
<feature type="region of interest" description="Disordered" evidence="2">
    <location>
        <begin position="12"/>
        <end position="58"/>
    </location>
</feature>
<accession>A0A7J0DYJ5</accession>
<dbReference type="GO" id="GO:0008270">
    <property type="term" value="F:zinc ion binding"/>
    <property type="evidence" value="ECO:0007669"/>
    <property type="project" value="UniProtKB-KW"/>
</dbReference>
<keyword evidence="5" id="KW-1185">Reference proteome</keyword>
<evidence type="ECO:0000313" key="5">
    <source>
        <dbReference type="Proteomes" id="UP000585474"/>
    </source>
</evidence>
<gene>
    <name evidence="4" type="ORF">Acr_00g0096180</name>
</gene>
<dbReference type="Pfam" id="PF03101">
    <property type="entry name" value="FAR1"/>
    <property type="match status" value="1"/>
</dbReference>
<evidence type="ECO:0000259" key="3">
    <source>
        <dbReference type="PROSITE" id="PS50966"/>
    </source>
</evidence>
<reference evidence="5" key="1">
    <citation type="submission" date="2019-07" db="EMBL/GenBank/DDBJ databases">
        <title>De Novo Assembly of kiwifruit Actinidia rufa.</title>
        <authorList>
            <person name="Sugita-Konishi S."/>
            <person name="Sato K."/>
            <person name="Mori E."/>
            <person name="Abe Y."/>
            <person name="Kisaki G."/>
            <person name="Hamano K."/>
            <person name="Suezawa K."/>
            <person name="Otani M."/>
            <person name="Fukuda T."/>
            <person name="Manabe T."/>
            <person name="Gomi K."/>
            <person name="Tabuchi M."/>
            <person name="Akimitsu K."/>
            <person name="Kataoka I."/>
        </authorList>
    </citation>
    <scope>NUCLEOTIDE SEQUENCE [LARGE SCALE GENOMIC DNA]</scope>
    <source>
        <strain evidence="5">cv. Fuchu</strain>
    </source>
</reference>
<dbReference type="EMBL" id="BJWL01000449">
    <property type="protein sequence ID" value="GFS45463.1"/>
    <property type="molecule type" value="Genomic_DNA"/>
</dbReference>
<proteinExistence type="predicted"/>
<dbReference type="InterPro" id="IPR004330">
    <property type="entry name" value="FAR1_DNA_bnd_dom"/>
</dbReference>
<dbReference type="PANTHER" id="PTHR47718">
    <property type="entry name" value="OS01G0519700 PROTEIN"/>
    <property type="match status" value="1"/>
</dbReference>
<feature type="domain" description="SWIM-type" evidence="3">
    <location>
        <begin position="232"/>
        <end position="270"/>
    </location>
</feature>
<dbReference type="AlphaFoldDB" id="A0A7J0DYJ5"/>
<keyword evidence="1" id="KW-0862">Zinc</keyword>
<keyword evidence="1" id="KW-0479">Metal-binding</keyword>
<feature type="compositionally biased region" description="Basic and acidic residues" evidence="2">
    <location>
        <begin position="378"/>
        <end position="393"/>
    </location>
</feature>
<dbReference type="Proteomes" id="UP000585474">
    <property type="component" value="Unassembled WGS sequence"/>
</dbReference>
<feature type="region of interest" description="Disordered" evidence="2">
    <location>
        <begin position="378"/>
        <end position="401"/>
    </location>
</feature>
<dbReference type="Pfam" id="PF04434">
    <property type="entry name" value="SWIM"/>
    <property type="match status" value="1"/>
</dbReference>
<dbReference type="InterPro" id="IPR007527">
    <property type="entry name" value="Znf_SWIM"/>
</dbReference>
<evidence type="ECO:0000256" key="2">
    <source>
        <dbReference type="SAM" id="MobiDB-lite"/>
    </source>
</evidence>
<organism evidence="4 5">
    <name type="scientific">Actinidia rufa</name>
    <dbReference type="NCBI Taxonomy" id="165716"/>
    <lineage>
        <taxon>Eukaryota</taxon>
        <taxon>Viridiplantae</taxon>
        <taxon>Streptophyta</taxon>
        <taxon>Embryophyta</taxon>
        <taxon>Tracheophyta</taxon>
        <taxon>Spermatophyta</taxon>
        <taxon>Magnoliopsida</taxon>
        <taxon>eudicotyledons</taxon>
        <taxon>Gunneridae</taxon>
        <taxon>Pentapetalae</taxon>
        <taxon>asterids</taxon>
        <taxon>Ericales</taxon>
        <taxon>Actinidiaceae</taxon>
        <taxon>Actinidia</taxon>
    </lineage>
</organism>
<comment type="caution">
    <text evidence="4">The sequence shown here is derived from an EMBL/GenBank/DDBJ whole genome shotgun (WGS) entry which is preliminary data.</text>
</comment>
<sequence>MSLEYVMCTPPPCLSGDNEQGEDEVSSETLTKKCDEIYTNEDGNENDEHRVEEPKEGMEFDTSDDAYIYYSTYAKEKGFAVSKRNSRKGSDGKLMNVTFQCNRGGKAKVTTTNPVKPRPQTKIDCPARLNLSICRDEKWRLNKVTLEHNHVNSPGKSRFYKSYRVLDEHVKRKLELNDKAGIKLHKTYDSLQIEAGGHENLTFLPKDCQNHLYKMRRQLLTMRVDYGMYSGLMQGVDFNGETNEANCNCRLFEFKGMVCQHQLVVFHKRRVERVLEKYALRRWRKDVKRVHTKVRINYDNSSSTIEARRHDNMCNLFNVVADLAEDSEEKYEKVMGRVRDLKIELLQSSVVSGSNVISDTPNASFSLGDVAIPSKESRNILDPKSVTRKERPRTTRKQGVV</sequence>
<protein>
    <submittedName>
        <fullName evidence="4">FAR1-related sequence 6</fullName>
    </submittedName>
</protein>
<keyword evidence="1" id="KW-0863">Zinc-finger</keyword>
<evidence type="ECO:0000313" key="4">
    <source>
        <dbReference type="EMBL" id="GFS45463.1"/>
    </source>
</evidence>
<dbReference type="OrthoDB" id="1298625at2759"/>
<name>A0A7J0DYJ5_9ERIC</name>